<gene>
    <name evidence="2" type="ORF">Vbra_16357</name>
</gene>
<dbReference type="Proteomes" id="UP000041254">
    <property type="component" value="Unassembled WGS sequence"/>
</dbReference>
<evidence type="ECO:0000313" key="2">
    <source>
        <dbReference type="EMBL" id="CEM19279.1"/>
    </source>
</evidence>
<organism evidence="2 3">
    <name type="scientific">Vitrella brassicaformis (strain CCMP3155)</name>
    <dbReference type="NCBI Taxonomy" id="1169540"/>
    <lineage>
        <taxon>Eukaryota</taxon>
        <taxon>Sar</taxon>
        <taxon>Alveolata</taxon>
        <taxon>Colpodellida</taxon>
        <taxon>Vitrellaceae</taxon>
        <taxon>Vitrella</taxon>
    </lineage>
</organism>
<sequence length="161" mass="17176">MPDVLFQQEGEGEETDEGTGSIDIKNINAGDLTSSARAQGSPGRPMRAIFCSAFPMAWPRICATTTSRPSSTEYPVNGSIAATAEVSCFAAMLSWYSLLHPTIMAMSGCPSCEFLQAMSEALDAPPEAESADPRPYHKRAATAATTRRQPAAAAARRPLRH</sequence>
<dbReference type="VEuPathDB" id="CryptoDB:Vbra_16357"/>
<proteinExistence type="predicted"/>
<keyword evidence="3" id="KW-1185">Reference proteome</keyword>
<feature type="region of interest" description="Disordered" evidence="1">
    <location>
        <begin position="123"/>
        <end position="161"/>
    </location>
</feature>
<protein>
    <submittedName>
        <fullName evidence="2">Uncharacterized protein</fullName>
    </submittedName>
</protein>
<reference evidence="2 3" key="1">
    <citation type="submission" date="2014-11" db="EMBL/GenBank/DDBJ databases">
        <authorList>
            <person name="Zhu J."/>
            <person name="Qi W."/>
            <person name="Song R."/>
        </authorList>
    </citation>
    <scope>NUCLEOTIDE SEQUENCE [LARGE SCALE GENOMIC DNA]</scope>
</reference>
<dbReference type="AlphaFoldDB" id="A0A0G4FVT0"/>
<evidence type="ECO:0000256" key="1">
    <source>
        <dbReference type="SAM" id="MobiDB-lite"/>
    </source>
</evidence>
<feature type="region of interest" description="Disordered" evidence="1">
    <location>
        <begin position="1"/>
        <end position="24"/>
    </location>
</feature>
<accession>A0A0G4FVT0</accession>
<dbReference type="InParanoid" id="A0A0G4FVT0"/>
<feature type="compositionally biased region" description="Low complexity" evidence="1">
    <location>
        <begin position="141"/>
        <end position="161"/>
    </location>
</feature>
<name>A0A0G4FVT0_VITBC</name>
<dbReference type="EMBL" id="CDMY01000510">
    <property type="protein sequence ID" value="CEM19279.1"/>
    <property type="molecule type" value="Genomic_DNA"/>
</dbReference>
<evidence type="ECO:0000313" key="3">
    <source>
        <dbReference type="Proteomes" id="UP000041254"/>
    </source>
</evidence>